<evidence type="ECO:0000313" key="1">
    <source>
        <dbReference type="EMBL" id="KAI8535361.1"/>
    </source>
</evidence>
<accession>A0ACC0M2Y1</accession>
<protein>
    <submittedName>
        <fullName evidence="1">Uncharacterized protein</fullName>
    </submittedName>
</protein>
<proteinExistence type="predicted"/>
<sequence length="133" mass="15255">MAHRGRGRRGARGRGFEVNNGDGFKLLQLPIFDESSNEDYEGNFKGIPVFDEFPYEDDIVPMLDELSHKMSENDCIVETCDFEDVPIWDKFEEELGNEGLEHVGGNNEEQEMPILVSNEPCLLNWEDSQQVQE</sequence>
<comment type="caution">
    <text evidence="1">The sequence shown here is derived from an EMBL/GenBank/DDBJ whole genome shotgun (WGS) entry which is preliminary data.</text>
</comment>
<gene>
    <name evidence="1" type="ORF">RHMOL_Rhmol10G0168100</name>
</gene>
<dbReference type="Proteomes" id="UP001062846">
    <property type="component" value="Chromosome 10"/>
</dbReference>
<dbReference type="EMBL" id="CM046397">
    <property type="protein sequence ID" value="KAI8535361.1"/>
    <property type="molecule type" value="Genomic_DNA"/>
</dbReference>
<reference evidence="1" key="1">
    <citation type="submission" date="2022-02" db="EMBL/GenBank/DDBJ databases">
        <title>Plant Genome Project.</title>
        <authorList>
            <person name="Zhang R.-G."/>
        </authorList>
    </citation>
    <scope>NUCLEOTIDE SEQUENCE</scope>
    <source>
        <strain evidence="1">AT1</strain>
    </source>
</reference>
<name>A0ACC0M2Y1_RHOML</name>
<keyword evidence="2" id="KW-1185">Reference proteome</keyword>
<evidence type="ECO:0000313" key="2">
    <source>
        <dbReference type="Proteomes" id="UP001062846"/>
    </source>
</evidence>
<organism evidence="1 2">
    <name type="scientific">Rhododendron molle</name>
    <name type="common">Chinese azalea</name>
    <name type="synonym">Azalea mollis</name>
    <dbReference type="NCBI Taxonomy" id="49168"/>
    <lineage>
        <taxon>Eukaryota</taxon>
        <taxon>Viridiplantae</taxon>
        <taxon>Streptophyta</taxon>
        <taxon>Embryophyta</taxon>
        <taxon>Tracheophyta</taxon>
        <taxon>Spermatophyta</taxon>
        <taxon>Magnoliopsida</taxon>
        <taxon>eudicotyledons</taxon>
        <taxon>Gunneridae</taxon>
        <taxon>Pentapetalae</taxon>
        <taxon>asterids</taxon>
        <taxon>Ericales</taxon>
        <taxon>Ericaceae</taxon>
        <taxon>Ericoideae</taxon>
        <taxon>Rhodoreae</taxon>
        <taxon>Rhododendron</taxon>
    </lineage>
</organism>